<evidence type="ECO:0000313" key="12">
    <source>
        <dbReference type="Proteomes" id="UP001055453"/>
    </source>
</evidence>
<dbReference type="InterPro" id="IPR036890">
    <property type="entry name" value="HATPase_C_sf"/>
</dbReference>
<feature type="domain" description="Histidine kinase" evidence="8">
    <location>
        <begin position="239"/>
        <end position="454"/>
    </location>
</feature>
<dbReference type="SMART" id="SM00387">
    <property type="entry name" value="HATPase_c"/>
    <property type="match status" value="1"/>
</dbReference>
<feature type="domain" description="PAC" evidence="10">
    <location>
        <begin position="157"/>
        <end position="210"/>
    </location>
</feature>
<dbReference type="NCBIfam" id="TIGR00229">
    <property type="entry name" value="sensory_box"/>
    <property type="match status" value="2"/>
</dbReference>
<dbReference type="Gene3D" id="3.30.565.10">
    <property type="entry name" value="Histidine kinase-like ATPase, C-terminal domain"/>
    <property type="match status" value="1"/>
</dbReference>
<dbReference type="Pfam" id="PF08447">
    <property type="entry name" value="PAS_3"/>
    <property type="match status" value="2"/>
</dbReference>
<dbReference type="PROSITE" id="PS50109">
    <property type="entry name" value="HIS_KIN"/>
    <property type="match status" value="1"/>
</dbReference>
<organism evidence="11 12">
    <name type="scientific">Nostoc cf. commune SO-36</name>
    <dbReference type="NCBI Taxonomy" id="449208"/>
    <lineage>
        <taxon>Bacteria</taxon>
        <taxon>Bacillati</taxon>
        <taxon>Cyanobacteriota</taxon>
        <taxon>Cyanophyceae</taxon>
        <taxon>Nostocales</taxon>
        <taxon>Nostocaceae</taxon>
        <taxon>Nostoc</taxon>
    </lineage>
</organism>
<dbReference type="InterPro" id="IPR000700">
    <property type="entry name" value="PAS-assoc_C"/>
</dbReference>
<evidence type="ECO:0000256" key="4">
    <source>
        <dbReference type="ARBA" id="ARBA00022679"/>
    </source>
</evidence>
<keyword evidence="7" id="KW-0175">Coiled coil</keyword>
<dbReference type="InterPro" id="IPR003594">
    <property type="entry name" value="HATPase_dom"/>
</dbReference>
<feature type="domain" description="PAC" evidence="10">
    <location>
        <begin position="31"/>
        <end position="83"/>
    </location>
</feature>
<dbReference type="PANTHER" id="PTHR43304:SF1">
    <property type="entry name" value="PAC DOMAIN-CONTAINING PROTEIN"/>
    <property type="match status" value="1"/>
</dbReference>
<feature type="domain" description="PAS" evidence="9">
    <location>
        <begin position="84"/>
        <end position="154"/>
    </location>
</feature>
<evidence type="ECO:0000256" key="3">
    <source>
        <dbReference type="ARBA" id="ARBA00022553"/>
    </source>
</evidence>
<evidence type="ECO:0000256" key="2">
    <source>
        <dbReference type="ARBA" id="ARBA00012438"/>
    </source>
</evidence>
<dbReference type="InterPro" id="IPR005467">
    <property type="entry name" value="His_kinase_dom"/>
</dbReference>
<dbReference type="InterPro" id="IPR003661">
    <property type="entry name" value="HisK_dim/P_dom"/>
</dbReference>
<keyword evidence="5" id="KW-0418">Kinase</keyword>
<dbReference type="PROSITE" id="PS50112">
    <property type="entry name" value="PAS"/>
    <property type="match status" value="1"/>
</dbReference>
<dbReference type="InterPro" id="IPR036097">
    <property type="entry name" value="HisK_dim/P_sf"/>
</dbReference>
<dbReference type="InterPro" id="IPR000014">
    <property type="entry name" value="PAS"/>
</dbReference>
<accession>A0ABM7Z6D3</accession>
<dbReference type="EC" id="2.7.13.3" evidence="2"/>
<dbReference type="SMART" id="SM00086">
    <property type="entry name" value="PAC"/>
    <property type="match status" value="2"/>
</dbReference>
<dbReference type="InterPro" id="IPR013655">
    <property type="entry name" value="PAS_fold_3"/>
</dbReference>
<gene>
    <name evidence="11" type="ORF">ANSO36C_44240</name>
</gene>
<evidence type="ECO:0000259" key="10">
    <source>
        <dbReference type="PROSITE" id="PS50113"/>
    </source>
</evidence>
<dbReference type="InterPro" id="IPR052162">
    <property type="entry name" value="Sensor_kinase/Photoreceptor"/>
</dbReference>
<dbReference type="SUPFAM" id="SSF47384">
    <property type="entry name" value="Homodimeric domain of signal transducing histidine kinase"/>
    <property type="match status" value="1"/>
</dbReference>
<dbReference type="SMART" id="SM00388">
    <property type="entry name" value="HisKA"/>
    <property type="match status" value="1"/>
</dbReference>
<dbReference type="SMART" id="SM00091">
    <property type="entry name" value="PAS"/>
    <property type="match status" value="1"/>
</dbReference>
<dbReference type="Proteomes" id="UP001055453">
    <property type="component" value="Chromosome"/>
</dbReference>
<dbReference type="PANTHER" id="PTHR43304">
    <property type="entry name" value="PHYTOCHROME-LIKE PROTEIN CPH1"/>
    <property type="match status" value="1"/>
</dbReference>
<keyword evidence="3" id="KW-0597">Phosphoprotein</keyword>
<dbReference type="InterPro" id="IPR035965">
    <property type="entry name" value="PAS-like_dom_sf"/>
</dbReference>
<dbReference type="SUPFAM" id="SSF55874">
    <property type="entry name" value="ATPase domain of HSP90 chaperone/DNA topoisomerase II/histidine kinase"/>
    <property type="match status" value="1"/>
</dbReference>
<dbReference type="CDD" id="cd00082">
    <property type="entry name" value="HisKA"/>
    <property type="match status" value="1"/>
</dbReference>
<protein>
    <recommendedName>
        <fullName evidence="2">histidine kinase</fullName>
        <ecNumber evidence="2">2.7.13.3</ecNumber>
    </recommendedName>
</protein>
<dbReference type="CDD" id="cd00130">
    <property type="entry name" value="PAS"/>
    <property type="match status" value="2"/>
</dbReference>
<dbReference type="Gene3D" id="3.30.450.20">
    <property type="entry name" value="PAS domain"/>
    <property type="match status" value="2"/>
</dbReference>
<evidence type="ECO:0000256" key="5">
    <source>
        <dbReference type="ARBA" id="ARBA00022777"/>
    </source>
</evidence>
<dbReference type="PROSITE" id="PS50113">
    <property type="entry name" value="PAC"/>
    <property type="match status" value="2"/>
</dbReference>
<name>A0ABM7Z6D3_NOSCO</name>
<dbReference type="Pfam" id="PF00512">
    <property type="entry name" value="HisKA"/>
    <property type="match status" value="1"/>
</dbReference>
<keyword evidence="12" id="KW-1185">Reference proteome</keyword>
<dbReference type="PRINTS" id="PR00344">
    <property type="entry name" value="BCTRLSENSOR"/>
</dbReference>
<evidence type="ECO:0000256" key="7">
    <source>
        <dbReference type="SAM" id="Coils"/>
    </source>
</evidence>
<comment type="catalytic activity">
    <reaction evidence="1">
        <text>ATP + protein L-histidine = ADP + protein N-phospho-L-histidine.</text>
        <dbReference type="EC" id="2.7.13.3"/>
    </reaction>
</comment>
<evidence type="ECO:0000259" key="8">
    <source>
        <dbReference type="PROSITE" id="PS50109"/>
    </source>
</evidence>
<keyword evidence="6" id="KW-0902">Two-component regulatory system</keyword>
<keyword evidence="4" id="KW-0808">Transferase</keyword>
<evidence type="ECO:0000256" key="1">
    <source>
        <dbReference type="ARBA" id="ARBA00000085"/>
    </source>
</evidence>
<sequence length="468" mass="53772">MGNGWAEGVHPDDFQRCLNTYTNAFDARQNFTMEYRLRRNDGEYRWVFDTGVPRFAPTGEFLGYIGSCVDTHDRNLAEKALRDSEERYRILTEVSPQAIWMGNRDGGITYCNQYWLDFAGLTMEQTSGYGWIYVIHPDDRDRVLKTSMQAVANGTNYEIEIRFRRVSDGSYRWHIVRGLPFRDAAGQIIKWVGIASDIHDRKVAEDALQQLNEMLEQRIQERTAQLQAANKELESFSYSVSHDLRAPLRHIAGFIELLQKRNSSTSLDETSQRYLKIIAGTAKQAGILIDELLTFSRMGRTEMRYINLNMEELVQEVKRDLLTETQGRTINWHIKPLPEIQGDPSMLRLVLRNLMGNALKYTQTQNLAEITIGSIDNQNEVVFFVQDNGVGFNMQYIHKLFGVFQRLHSDPQFEGTGVGLANVQRIIHRHNGRVWAEAVVDSGATFYFLLPKLLINESDERTQANSAN</sequence>
<feature type="coiled-coil region" evidence="7">
    <location>
        <begin position="201"/>
        <end position="232"/>
    </location>
</feature>
<dbReference type="InterPro" id="IPR004358">
    <property type="entry name" value="Sig_transdc_His_kin-like_C"/>
</dbReference>
<dbReference type="InterPro" id="IPR001610">
    <property type="entry name" value="PAC"/>
</dbReference>
<reference evidence="11" key="1">
    <citation type="submission" date="2022-04" db="EMBL/GenBank/DDBJ databases">
        <title>Complete genome sequence of a cyanobacterium, Nostoc sp. SO-36, isolated in Antarctica.</title>
        <authorList>
            <person name="Kanesaki Y."/>
            <person name="Effendi D."/>
            <person name="Sakamoto T."/>
            <person name="Ohtani S."/>
            <person name="Awai K."/>
        </authorList>
    </citation>
    <scope>NUCLEOTIDE SEQUENCE</scope>
    <source>
        <strain evidence="11">SO-36</strain>
    </source>
</reference>
<dbReference type="EMBL" id="AP025732">
    <property type="protein sequence ID" value="BDI18622.1"/>
    <property type="molecule type" value="Genomic_DNA"/>
</dbReference>
<evidence type="ECO:0000313" key="11">
    <source>
        <dbReference type="EMBL" id="BDI18622.1"/>
    </source>
</evidence>
<proteinExistence type="predicted"/>
<dbReference type="Gene3D" id="1.10.287.130">
    <property type="match status" value="1"/>
</dbReference>
<dbReference type="SUPFAM" id="SSF55785">
    <property type="entry name" value="PYP-like sensor domain (PAS domain)"/>
    <property type="match status" value="2"/>
</dbReference>
<dbReference type="Pfam" id="PF02518">
    <property type="entry name" value="HATPase_c"/>
    <property type="match status" value="1"/>
</dbReference>
<evidence type="ECO:0000259" key="9">
    <source>
        <dbReference type="PROSITE" id="PS50112"/>
    </source>
</evidence>
<evidence type="ECO:0000256" key="6">
    <source>
        <dbReference type="ARBA" id="ARBA00023012"/>
    </source>
</evidence>